<sequence>MIWDAIQMGKFGKLNLDVVWLDLAKAYSSEPQHIIQQAPRMYHIPEDTQVLLQDYFNGFKMRFSTEKYSADWINLEVGFAIGRTISPILFALAMEVIPRAAEGSASPADLDRGCFMPPVKAFIDDITIPCSKENKTCPMLVWLDAVMNRGRMSLKPNNSRSLSIMKGKVNEDVCFKVKIYKGSVKSLSRSSEDGMTHS</sequence>
<reference evidence="1 2" key="1">
    <citation type="journal article" date="2021" name="Elife">
        <title>Chloroplast acquisition without the gene transfer in kleptoplastic sea slugs, Plakobranchus ocellatus.</title>
        <authorList>
            <person name="Maeda T."/>
            <person name="Takahashi S."/>
            <person name="Yoshida T."/>
            <person name="Shimamura S."/>
            <person name="Takaki Y."/>
            <person name="Nagai Y."/>
            <person name="Toyoda A."/>
            <person name="Suzuki Y."/>
            <person name="Arimoto A."/>
            <person name="Ishii H."/>
            <person name="Satoh N."/>
            <person name="Nishiyama T."/>
            <person name="Hasebe M."/>
            <person name="Maruyama T."/>
            <person name="Minagawa J."/>
            <person name="Obokata J."/>
            <person name="Shigenobu S."/>
        </authorList>
    </citation>
    <scope>NUCLEOTIDE SEQUENCE [LARGE SCALE GENOMIC DNA]</scope>
</reference>
<keyword evidence="2" id="KW-1185">Reference proteome</keyword>
<keyword evidence="1" id="KW-0808">Transferase</keyword>
<dbReference type="GO" id="GO:0003964">
    <property type="term" value="F:RNA-directed DNA polymerase activity"/>
    <property type="evidence" value="ECO:0007669"/>
    <property type="project" value="UniProtKB-KW"/>
</dbReference>
<evidence type="ECO:0000313" key="2">
    <source>
        <dbReference type="Proteomes" id="UP000735302"/>
    </source>
</evidence>
<protein>
    <submittedName>
        <fullName evidence="1">Reverse transcriptase</fullName>
    </submittedName>
</protein>
<dbReference type="EMBL" id="BLXT01003551">
    <property type="protein sequence ID" value="GFO01985.1"/>
    <property type="molecule type" value="Genomic_DNA"/>
</dbReference>
<organism evidence="1 2">
    <name type="scientific">Plakobranchus ocellatus</name>
    <dbReference type="NCBI Taxonomy" id="259542"/>
    <lineage>
        <taxon>Eukaryota</taxon>
        <taxon>Metazoa</taxon>
        <taxon>Spiralia</taxon>
        <taxon>Lophotrochozoa</taxon>
        <taxon>Mollusca</taxon>
        <taxon>Gastropoda</taxon>
        <taxon>Heterobranchia</taxon>
        <taxon>Euthyneura</taxon>
        <taxon>Panpulmonata</taxon>
        <taxon>Sacoglossa</taxon>
        <taxon>Placobranchoidea</taxon>
        <taxon>Plakobranchidae</taxon>
        <taxon>Plakobranchus</taxon>
    </lineage>
</organism>
<keyword evidence="1" id="KW-0695">RNA-directed DNA polymerase</keyword>
<name>A0AAV4A3Q0_9GAST</name>
<accession>A0AAV4A3Q0</accession>
<evidence type="ECO:0000313" key="1">
    <source>
        <dbReference type="EMBL" id="GFO01985.1"/>
    </source>
</evidence>
<dbReference type="Proteomes" id="UP000735302">
    <property type="component" value="Unassembled WGS sequence"/>
</dbReference>
<comment type="caution">
    <text evidence="1">The sequence shown here is derived from an EMBL/GenBank/DDBJ whole genome shotgun (WGS) entry which is preliminary data.</text>
</comment>
<keyword evidence="1" id="KW-0548">Nucleotidyltransferase</keyword>
<gene>
    <name evidence="1" type="ORF">PoB_002849000</name>
</gene>
<dbReference type="AlphaFoldDB" id="A0AAV4A3Q0"/>
<proteinExistence type="predicted"/>